<keyword evidence="4" id="KW-1185">Reference proteome</keyword>
<name>A0ABT8KHD6_9MICO</name>
<reference evidence="3" key="1">
    <citation type="submission" date="2023-06" db="EMBL/GenBank/DDBJ databases">
        <title>MT1 and MT2 Draft Genomes of Novel Species.</title>
        <authorList>
            <person name="Venkateswaran K."/>
        </authorList>
    </citation>
    <scope>NUCLEOTIDE SEQUENCE</scope>
    <source>
        <strain evidence="3">F6_8S_P_1B</strain>
    </source>
</reference>
<dbReference type="EMBL" id="JAROCF010000002">
    <property type="protein sequence ID" value="MDN4616417.1"/>
    <property type="molecule type" value="Genomic_DNA"/>
</dbReference>
<protein>
    <recommendedName>
        <fullName evidence="5">Scaffolding protein</fullName>
    </recommendedName>
</protein>
<proteinExistence type="predicted"/>
<organism evidence="3 4">
    <name type="scientific">Leifsonia williamsii</name>
    <dbReference type="NCBI Taxonomy" id="3035919"/>
    <lineage>
        <taxon>Bacteria</taxon>
        <taxon>Bacillati</taxon>
        <taxon>Actinomycetota</taxon>
        <taxon>Actinomycetes</taxon>
        <taxon>Micrococcales</taxon>
        <taxon>Microbacteriaceae</taxon>
        <taxon>Leifsonia</taxon>
    </lineage>
</organism>
<dbReference type="RefSeq" id="WP_301209596.1">
    <property type="nucleotide sequence ID" value="NZ_JAROCF010000002.1"/>
</dbReference>
<gene>
    <name evidence="3" type="ORF">P5G50_18370</name>
</gene>
<evidence type="ECO:0000256" key="2">
    <source>
        <dbReference type="SAM" id="MobiDB-lite"/>
    </source>
</evidence>
<accession>A0ABT8KHD6</accession>
<evidence type="ECO:0008006" key="5">
    <source>
        <dbReference type="Google" id="ProtNLM"/>
    </source>
</evidence>
<feature type="region of interest" description="Disordered" evidence="2">
    <location>
        <begin position="168"/>
        <end position="208"/>
    </location>
</feature>
<evidence type="ECO:0000256" key="1">
    <source>
        <dbReference type="SAM" id="Coils"/>
    </source>
</evidence>
<dbReference type="Proteomes" id="UP001174208">
    <property type="component" value="Unassembled WGS sequence"/>
</dbReference>
<feature type="coiled-coil region" evidence="1">
    <location>
        <begin position="78"/>
        <end position="105"/>
    </location>
</feature>
<evidence type="ECO:0000313" key="3">
    <source>
        <dbReference type="EMBL" id="MDN4616417.1"/>
    </source>
</evidence>
<comment type="caution">
    <text evidence="3">The sequence shown here is derived from an EMBL/GenBank/DDBJ whole genome shotgun (WGS) entry which is preliminary data.</text>
</comment>
<keyword evidence="1" id="KW-0175">Coiled coil</keyword>
<sequence length="208" mass="22502">MFTRGGILIRNPRLRFITDEENAGGEGGDTNTGGDTGFPANTPVKEMTPEQQAAYHLHQSRKHEGRVKAFGEWTPEKIAQLEKDNAELRQKTQTAEQNALDAAREEGRAEIRAQLAAERVNNALARALTGRIPDPSALLDLNRSQFVKDGAADIDAINAWVDANSTEATAQKKGIDLGQGRRGNNEPAKGVGAGADLFANRKTKKTDS</sequence>
<evidence type="ECO:0000313" key="4">
    <source>
        <dbReference type="Proteomes" id="UP001174208"/>
    </source>
</evidence>